<proteinExistence type="inferred from homology"/>
<comment type="similarity">
    <text evidence="1">Belongs to the HAT1 family.</text>
</comment>
<dbReference type="EMBL" id="ML010475">
    <property type="protein sequence ID" value="RKO96030.1"/>
    <property type="molecule type" value="Genomic_DNA"/>
</dbReference>
<feature type="non-terminal residue" evidence="8">
    <location>
        <position position="1"/>
    </location>
</feature>
<dbReference type="Gene3D" id="3.40.630.30">
    <property type="match status" value="1"/>
</dbReference>
<dbReference type="InterPro" id="IPR017380">
    <property type="entry name" value="Hist_AcTrfase_B-typ_cat-su"/>
</dbReference>
<dbReference type="Gene3D" id="3.90.360.10">
    <property type="entry name" value="Histone acetyl transferase 1 (HAT1), N-terminal domain"/>
    <property type="match status" value="1"/>
</dbReference>
<dbReference type="GO" id="GO:0005634">
    <property type="term" value="C:nucleus"/>
    <property type="evidence" value="ECO:0007669"/>
    <property type="project" value="InterPro"/>
</dbReference>
<evidence type="ECO:0000256" key="2">
    <source>
        <dbReference type="ARBA" id="ARBA00013184"/>
    </source>
</evidence>
<reference evidence="9" key="1">
    <citation type="journal article" date="2018" name="Nat. Microbiol.">
        <title>Leveraging single-cell genomics to expand the fungal tree of life.</title>
        <authorList>
            <person name="Ahrendt S.R."/>
            <person name="Quandt C.A."/>
            <person name="Ciobanu D."/>
            <person name="Clum A."/>
            <person name="Salamov A."/>
            <person name="Andreopoulos B."/>
            <person name="Cheng J.F."/>
            <person name="Woyke T."/>
            <person name="Pelin A."/>
            <person name="Henrissat B."/>
            <person name="Reynolds N.K."/>
            <person name="Benny G.L."/>
            <person name="Smith M.E."/>
            <person name="James T.Y."/>
            <person name="Grigoriev I.V."/>
        </authorList>
    </citation>
    <scope>NUCLEOTIDE SEQUENCE [LARGE SCALE GENOMIC DNA]</scope>
    <source>
        <strain evidence="9">ATCC 52028</strain>
    </source>
</reference>
<gene>
    <name evidence="8" type="ORF">CAUPRSCDRAFT_1171</name>
</gene>
<evidence type="ECO:0000256" key="5">
    <source>
        <dbReference type="ARBA" id="ARBA00023315"/>
    </source>
</evidence>
<name>A0A4P9WX80_9FUNG</name>
<feature type="domain" description="Histone acetyl transferase HAT1 N-terminal" evidence="7">
    <location>
        <begin position="1"/>
        <end position="160"/>
    </location>
</feature>
<keyword evidence="4 8" id="KW-0808">Transferase</keyword>
<keyword evidence="5 8" id="KW-0012">Acyltransferase</keyword>
<sequence length="285" mass="33068">FKPEMTYAVVGQEEKIVGYRDLKVNLCYTPGSLMPYFEMSYASQIPRKLGYPRPMDVYKMMREKHFVDFLPNRAAFEAQCAKDARRFRPPGVKVHEYRAPAPQPRAVDATLVPTTGTRLDAKTATSTPMATYEIYECAYDTPGWVEYSRRLQLFLLWYIEGATFVDEDDAQWRFLLLFEKRPLAAPTAADPYICAGYVTCYEFFAWPDLTRPRISQFLIMPPYQAQGHGGRFYDHLVALFRADRRVCDFTVEEPNESFHVMRLRHDARCLAPLLRERQLGPEVLS</sequence>
<evidence type="ECO:0000256" key="4">
    <source>
        <dbReference type="ARBA" id="ARBA00022679"/>
    </source>
</evidence>
<dbReference type="Pfam" id="PF10394">
    <property type="entry name" value="Hat1_N"/>
    <property type="match status" value="1"/>
</dbReference>
<protein>
    <recommendedName>
        <fullName evidence="3">Histone acetyltransferase type B catalytic subunit</fullName>
        <ecNumber evidence="2">2.3.1.48</ecNumber>
    </recommendedName>
</protein>
<dbReference type="GO" id="GO:0000781">
    <property type="term" value="C:chromosome, telomeric region"/>
    <property type="evidence" value="ECO:0007669"/>
    <property type="project" value="GOC"/>
</dbReference>
<dbReference type="GO" id="GO:0031509">
    <property type="term" value="P:subtelomeric heterochromatin formation"/>
    <property type="evidence" value="ECO:0007669"/>
    <property type="project" value="InterPro"/>
</dbReference>
<evidence type="ECO:0000259" key="7">
    <source>
        <dbReference type="Pfam" id="PF10394"/>
    </source>
</evidence>
<dbReference type="InterPro" id="IPR016181">
    <property type="entry name" value="Acyl_CoA_acyltransferase"/>
</dbReference>
<evidence type="ECO:0000256" key="1">
    <source>
        <dbReference type="ARBA" id="ARBA00010543"/>
    </source>
</evidence>
<dbReference type="InterPro" id="IPR019467">
    <property type="entry name" value="Hat1_N"/>
</dbReference>
<comment type="catalytic activity">
    <reaction evidence="6">
        <text>L-lysyl-[protein] + acetyl-CoA = N(6)-acetyl-L-lysyl-[protein] + CoA + H(+)</text>
        <dbReference type="Rhea" id="RHEA:45948"/>
        <dbReference type="Rhea" id="RHEA-COMP:9752"/>
        <dbReference type="Rhea" id="RHEA-COMP:10731"/>
        <dbReference type="ChEBI" id="CHEBI:15378"/>
        <dbReference type="ChEBI" id="CHEBI:29969"/>
        <dbReference type="ChEBI" id="CHEBI:57287"/>
        <dbReference type="ChEBI" id="CHEBI:57288"/>
        <dbReference type="ChEBI" id="CHEBI:61930"/>
        <dbReference type="EC" id="2.3.1.48"/>
    </reaction>
</comment>
<dbReference type="AlphaFoldDB" id="A0A4P9WX80"/>
<dbReference type="GO" id="GO:0004402">
    <property type="term" value="F:histone acetyltransferase activity"/>
    <property type="evidence" value="ECO:0007669"/>
    <property type="project" value="InterPro"/>
</dbReference>
<evidence type="ECO:0000313" key="8">
    <source>
        <dbReference type="EMBL" id="RKO96030.1"/>
    </source>
</evidence>
<dbReference type="SUPFAM" id="SSF55729">
    <property type="entry name" value="Acyl-CoA N-acyltransferases (Nat)"/>
    <property type="match status" value="1"/>
</dbReference>
<dbReference type="Proteomes" id="UP000268535">
    <property type="component" value="Unassembled WGS sequence"/>
</dbReference>
<evidence type="ECO:0000313" key="9">
    <source>
        <dbReference type="Proteomes" id="UP000268535"/>
    </source>
</evidence>
<organism evidence="8 9">
    <name type="scientific">Caulochytrium protostelioides</name>
    <dbReference type="NCBI Taxonomy" id="1555241"/>
    <lineage>
        <taxon>Eukaryota</taxon>
        <taxon>Fungi</taxon>
        <taxon>Fungi incertae sedis</taxon>
        <taxon>Chytridiomycota</taxon>
        <taxon>Chytridiomycota incertae sedis</taxon>
        <taxon>Chytridiomycetes</taxon>
        <taxon>Caulochytriales</taxon>
        <taxon>Caulochytriaceae</taxon>
        <taxon>Caulochytrium</taxon>
    </lineage>
</organism>
<dbReference type="PANTHER" id="PTHR12046">
    <property type="entry name" value="HISTONE ACETYLTRANSFERASE TYPE B CATALYTIC SUBUNIT"/>
    <property type="match status" value="1"/>
</dbReference>
<evidence type="ECO:0000256" key="3">
    <source>
        <dbReference type="ARBA" id="ARBA00021268"/>
    </source>
</evidence>
<evidence type="ECO:0000256" key="6">
    <source>
        <dbReference type="ARBA" id="ARBA00048017"/>
    </source>
</evidence>
<dbReference type="EC" id="2.3.1.48" evidence="2"/>
<accession>A0A4P9WX80</accession>
<dbReference type="InterPro" id="IPR037113">
    <property type="entry name" value="Hat1_N_sf"/>
</dbReference>
<feature type="non-terminal residue" evidence="8">
    <location>
        <position position="285"/>
    </location>
</feature>